<proteinExistence type="predicted"/>
<dbReference type="InterPro" id="IPR005151">
    <property type="entry name" value="Tail-specific_protease"/>
</dbReference>
<organism evidence="3">
    <name type="scientific">Roseihalotalea indica</name>
    <dbReference type="NCBI Taxonomy" id="2867963"/>
    <lineage>
        <taxon>Bacteria</taxon>
        <taxon>Pseudomonadati</taxon>
        <taxon>Bacteroidota</taxon>
        <taxon>Cytophagia</taxon>
        <taxon>Cytophagales</taxon>
        <taxon>Catalimonadaceae</taxon>
        <taxon>Roseihalotalea</taxon>
    </lineage>
</organism>
<dbReference type="AlphaFoldDB" id="A0AA49GRW3"/>
<sequence>MKLTIYLFVLTLLLSACQNTKEPEWTYEAFFEQAFEIIKQESIKKNDINWAALKQDVKDSITRFASNQDAYDAIKYTVELIDDGHSVFVDATTPNRLSTDTISIPQIKTDIVGDSIGYLKLPGLVANDSITHQYSSVIRKALLDLDKSAALSGWIIDLRENSGGKLGSECLGLAPLFSDTLVGLSRNNQNELRTIVCKNDRFYFGDVLIDTLICERSLSNHDKKVAVLTSNNTVSAGEFLALAFMFQDSTRVFGTRTRGKTSHLQLMTFKSNALLLLAVEEYCDINKNSVPDGVYPEVECLSEDCITEAIDWIESAT</sequence>
<feature type="signal peptide" evidence="1">
    <location>
        <begin position="1"/>
        <end position="21"/>
    </location>
</feature>
<dbReference type="GO" id="GO:0007165">
    <property type="term" value="P:signal transduction"/>
    <property type="evidence" value="ECO:0007669"/>
    <property type="project" value="TreeGrafter"/>
</dbReference>
<dbReference type="Gene3D" id="3.90.226.10">
    <property type="entry name" value="2-enoyl-CoA Hydratase, Chain A, domain 1"/>
    <property type="match status" value="1"/>
</dbReference>
<dbReference type="SUPFAM" id="SSF52096">
    <property type="entry name" value="ClpP/crotonase"/>
    <property type="match status" value="1"/>
</dbReference>
<dbReference type="PROSITE" id="PS51257">
    <property type="entry name" value="PROKAR_LIPOPROTEIN"/>
    <property type="match status" value="1"/>
</dbReference>
<dbReference type="GO" id="GO:0008236">
    <property type="term" value="F:serine-type peptidase activity"/>
    <property type="evidence" value="ECO:0007669"/>
    <property type="project" value="InterPro"/>
</dbReference>
<evidence type="ECO:0000313" key="3">
    <source>
        <dbReference type="EMBL" id="WKN37201.1"/>
    </source>
</evidence>
<dbReference type="CDD" id="cd06567">
    <property type="entry name" value="Peptidase_S41"/>
    <property type="match status" value="1"/>
</dbReference>
<keyword evidence="1" id="KW-0732">Signal</keyword>
<dbReference type="PANTHER" id="PTHR32060:SF30">
    <property type="entry name" value="CARBOXY-TERMINAL PROCESSING PROTEASE CTPA"/>
    <property type="match status" value="1"/>
</dbReference>
<evidence type="ECO:0000256" key="1">
    <source>
        <dbReference type="SAM" id="SignalP"/>
    </source>
</evidence>
<feature type="domain" description="Tail specific protease" evidence="2">
    <location>
        <begin position="73"/>
        <end position="301"/>
    </location>
</feature>
<name>A0AA49GRW3_9BACT</name>
<dbReference type="PANTHER" id="PTHR32060">
    <property type="entry name" value="TAIL-SPECIFIC PROTEASE"/>
    <property type="match status" value="1"/>
</dbReference>
<evidence type="ECO:0000259" key="2">
    <source>
        <dbReference type="SMART" id="SM00245"/>
    </source>
</evidence>
<dbReference type="GO" id="GO:0006508">
    <property type="term" value="P:proteolysis"/>
    <property type="evidence" value="ECO:0007669"/>
    <property type="project" value="InterPro"/>
</dbReference>
<dbReference type="GO" id="GO:0030288">
    <property type="term" value="C:outer membrane-bounded periplasmic space"/>
    <property type="evidence" value="ECO:0007669"/>
    <property type="project" value="TreeGrafter"/>
</dbReference>
<dbReference type="EMBL" id="CP120682">
    <property type="protein sequence ID" value="WKN37201.1"/>
    <property type="molecule type" value="Genomic_DNA"/>
</dbReference>
<dbReference type="SMART" id="SM00245">
    <property type="entry name" value="TSPc"/>
    <property type="match status" value="1"/>
</dbReference>
<reference evidence="3" key="1">
    <citation type="journal article" date="2023" name="Comput. Struct. Biotechnol. J.">
        <title>Discovery of a novel marine Bacteroidetes with a rich repertoire of carbohydrate-active enzymes.</title>
        <authorList>
            <person name="Chen B."/>
            <person name="Liu G."/>
            <person name="Chen Q."/>
            <person name="Wang H."/>
            <person name="Liu L."/>
            <person name="Tang K."/>
        </authorList>
    </citation>
    <scope>NUCLEOTIDE SEQUENCE</scope>
    <source>
        <strain evidence="3">TK19036</strain>
    </source>
</reference>
<accession>A0AA49GRW3</accession>
<dbReference type="InterPro" id="IPR029045">
    <property type="entry name" value="ClpP/crotonase-like_dom_sf"/>
</dbReference>
<dbReference type="GO" id="GO:0004175">
    <property type="term" value="F:endopeptidase activity"/>
    <property type="evidence" value="ECO:0007669"/>
    <property type="project" value="TreeGrafter"/>
</dbReference>
<feature type="chain" id="PRO_5041413203" evidence="1">
    <location>
        <begin position="22"/>
        <end position="317"/>
    </location>
</feature>
<gene>
    <name evidence="3" type="ORF">K4G66_00575</name>
</gene>
<dbReference type="Pfam" id="PF03572">
    <property type="entry name" value="Peptidase_S41"/>
    <property type="match status" value="1"/>
</dbReference>
<reference evidence="3" key="2">
    <citation type="journal article" date="2024" name="Antonie Van Leeuwenhoek">
        <title>Roseihalotalea indica gen. nov., sp. nov., a halophilic Bacteroidetes from mesopelagic Southwest Indian Ocean with higher carbohydrate metabolic potential.</title>
        <authorList>
            <person name="Chen B."/>
            <person name="Zhang M."/>
            <person name="Lin D."/>
            <person name="Ye J."/>
            <person name="Tang K."/>
        </authorList>
    </citation>
    <scope>NUCLEOTIDE SEQUENCE</scope>
    <source>
        <strain evidence="3">TK19036</strain>
    </source>
</reference>
<protein>
    <submittedName>
        <fullName evidence="3">S41 family peptidase</fullName>
    </submittedName>
</protein>